<evidence type="ECO:0000256" key="3">
    <source>
        <dbReference type="RuleBase" id="RU363034"/>
    </source>
</evidence>
<keyword evidence="3" id="KW-0720">Serine protease</keyword>
<dbReference type="GO" id="GO:0004252">
    <property type="term" value="F:serine-type endopeptidase activity"/>
    <property type="evidence" value="ECO:0007669"/>
    <property type="project" value="InterPro"/>
</dbReference>
<dbReference type="PROSITE" id="PS00134">
    <property type="entry name" value="TRYPSIN_HIS"/>
    <property type="match status" value="1"/>
</dbReference>
<dbReference type="PRINTS" id="PR00722">
    <property type="entry name" value="CHYMOTRYPSIN"/>
</dbReference>
<dbReference type="PROSITE" id="PS00135">
    <property type="entry name" value="TRYPSIN_SER"/>
    <property type="match status" value="1"/>
</dbReference>
<evidence type="ECO:0000256" key="4">
    <source>
        <dbReference type="SAM" id="SignalP"/>
    </source>
</evidence>
<dbReference type="InterPro" id="IPR018114">
    <property type="entry name" value="TRYPSIN_HIS"/>
</dbReference>
<organism evidence="6 7">
    <name type="scientific">Henriciella algicola</name>
    <dbReference type="NCBI Taxonomy" id="1608422"/>
    <lineage>
        <taxon>Bacteria</taxon>
        <taxon>Pseudomonadati</taxon>
        <taxon>Pseudomonadota</taxon>
        <taxon>Alphaproteobacteria</taxon>
        <taxon>Hyphomonadales</taxon>
        <taxon>Hyphomonadaceae</taxon>
        <taxon>Henriciella</taxon>
    </lineage>
</organism>
<dbReference type="InterPro" id="IPR009003">
    <property type="entry name" value="Peptidase_S1_PA"/>
</dbReference>
<feature type="chain" id="PRO_5017179874" evidence="4">
    <location>
        <begin position="24"/>
        <end position="305"/>
    </location>
</feature>
<dbReference type="SUPFAM" id="SSF50494">
    <property type="entry name" value="Trypsin-like serine proteases"/>
    <property type="match status" value="1"/>
</dbReference>
<reference evidence="6 7" key="1">
    <citation type="submission" date="2018-08" db="EMBL/GenBank/DDBJ databases">
        <title>Henriciella mobilis sp. nov., isolated from seawater.</title>
        <authorList>
            <person name="Cheng H."/>
            <person name="Wu Y.-H."/>
            <person name="Xu X.-W."/>
            <person name="Guo L.-L."/>
        </authorList>
    </citation>
    <scope>NUCLEOTIDE SEQUENCE [LARGE SCALE GENOMIC DNA]</scope>
    <source>
        <strain evidence="6 7">CCUG67844</strain>
    </source>
</reference>
<dbReference type="PROSITE" id="PS51257">
    <property type="entry name" value="PROKAR_LIPOPROTEIN"/>
    <property type="match status" value="1"/>
</dbReference>
<dbReference type="PROSITE" id="PS50240">
    <property type="entry name" value="TRYPSIN_DOM"/>
    <property type="match status" value="1"/>
</dbReference>
<dbReference type="CDD" id="cd00190">
    <property type="entry name" value="Tryp_SPc"/>
    <property type="match status" value="1"/>
</dbReference>
<dbReference type="InterPro" id="IPR033116">
    <property type="entry name" value="TRYPSIN_SER"/>
</dbReference>
<protein>
    <submittedName>
        <fullName evidence="6">Serine protease</fullName>
    </submittedName>
</protein>
<keyword evidence="3 6" id="KW-0645">Protease</keyword>
<comment type="similarity">
    <text evidence="1">Belongs to the peptidase S1 family.</text>
</comment>
<dbReference type="PANTHER" id="PTHR24276:SF98">
    <property type="entry name" value="FI18310P1-RELATED"/>
    <property type="match status" value="1"/>
</dbReference>
<keyword evidence="4" id="KW-0732">Signal</keyword>
<dbReference type="PANTHER" id="PTHR24276">
    <property type="entry name" value="POLYSERASE-RELATED"/>
    <property type="match status" value="1"/>
</dbReference>
<dbReference type="OrthoDB" id="267336at2"/>
<name>A0A399RHV9_9PROT</name>
<dbReference type="AlphaFoldDB" id="A0A399RHV9"/>
<feature type="signal peptide" evidence="4">
    <location>
        <begin position="1"/>
        <end position="23"/>
    </location>
</feature>
<dbReference type="SMART" id="SM00020">
    <property type="entry name" value="Tryp_SPc"/>
    <property type="match status" value="1"/>
</dbReference>
<dbReference type="InterPro" id="IPR001314">
    <property type="entry name" value="Peptidase_S1A"/>
</dbReference>
<accession>A0A399RHV9</accession>
<dbReference type="Pfam" id="PF00089">
    <property type="entry name" value="Trypsin"/>
    <property type="match status" value="1"/>
</dbReference>
<dbReference type="GO" id="GO:0006508">
    <property type="term" value="P:proteolysis"/>
    <property type="evidence" value="ECO:0007669"/>
    <property type="project" value="UniProtKB-KW"/>
</dbReference>
<evidence type="ECO:0000313" key="6">
    <source>
        <dbReference type="EMBL" id="RIJ31206.1"/>
    </source>
</evidence>
<evidence type="ECO:0000259" key="5">
    <source>
        <dbReference type="PROSITE" id="PS50240"/>
    </source>
</evidence>
<gene>
    <name evidence="6" type="ORF">D1222_02785</name>
</gene>
<keyword evidence="3" id="KW-0378">Hydrolase</keyword>
<dbReference type="InterPro" id="IPR001254">
    <property type="entry name" value="Trypsin_dom"/>
</dbReference>
<dbReference type="Gene3D" id="2.40.10.10">
    <property type="entry name" value="Trypsin-like serine proteases"/>
    <property type="match status" value="1"/>
</dbReference>
<dbReference type="InterPro" id="IPR050430">
    <property type="entry name" value="Peptidase_S1"/>
</dbReference>
<evidence type="ECO:0000256" key="2">
    <source>
        <dbReference type="ARBA" id="ARBA00023157"/>
    </source>
</evidence>
<dbReference type="RefSeq" id="WP_119452705.1">
    <property type="nucleotide sequence ID" value="NZ_QWGA01000003.1"/>
</dbReference>
<dbReference type="Proteomes" id="UP000265845">
    <property type="component" value="Unassembled WGS sequence"/>
</dbReference>
<comment type="caution">
    <text evidence="6">The sequence shown here is derived from an EMBL/GenBank/DDBJ whole genome shotgun (WGS) entry which is preliminary data.</text>
</comment>
<evidence type="ECO:0000256" key="1">
    <source>
        <dbReference type="ARBA" id="ARBA00007664"/>
    </source>
</evidence>
<feature type="domain" description="Peptidase S1" evidence="5">
    <location>
        <begin position="22"/>
        <end position="299"/>
    </location>
</feature>
<sequence length="305" mass="32143">MRLKHVLKLAGLSMLLGAASCVAGGEEASIMDWSGMVSVQYMERRSAMHQCGGTLIAERWVLTAAHCVEYAGSGPNGRMTQYAPADDGTMDERGPLRVAIGREHLGEGEDTATYAVTDIHIHPAYTAGRFIEGADIALLEIEAGYTGPVMPLNVFEETVVEPVPGDWVMVAGYGNTSADDDYSGALNARGRGVFAPSLALMQAELEVIDNETCRAELGGNITDEASLPDWPEDAVLCARAPGRDACSGDSGGPITLTSYDGWPVQVGLVSWGVGCAEENLPGVYTALAPYREWIAETIGASGVAS</sequence>
<keyword evidence="7" id="KW-1185">Reference proteome</keyword>
<dbReference type="InterPro" id="IPR043504">
    <property type="entry name" value="Peptidase_S1_PA_chymotrypsin"/>
</dbReference>
<proteinExistence type="inferred from homology"/>
<evidence type="ECO:0000313" key="7">
    <source>
        <dbReference type="Proteomes" id="UP000265845"/>
    </source>
</evidence>
<dbReference type="EMBL" id="QWGA01000003">
    <property type="protein sequence ID" value="RIJ31206.1"/>
    <property type="molecule type" value="Genomic_DNA"/>
</dbReference>
<keyword evidence="2" id="KW-1015">Disulfide bond</keyword>